<name>A0ABS5V5L9_9GAMM</name>
<sequence length="143" mass="15597">MNLTRYKAVYWLLLALAACLLLAGIFSLGKLAGQWIVGDLIHNKPLQWDSGKDLSLLLIALALPQPFFMQYCARKLGLISSNANKVASEYLPGLVSLAGGILIGLACRLVTDNWVTGAAIGLPLIIAMTLMFKNLRRDKKRAD</sequence>
<dbReference type="RefSeq" id="WP_214507315.1">
    <property type="nucleotide sequence ID" value="NZ_JAHEPS010000004.1"/>
</dbReference>
<evidence type="ECO:0000256" key="1">
    <source>
        <dbReference type="SAM" id="Phobius"/>
    </source>
</evidence>
<keyword evidence="1" id="KW-1133">Transmembrane helix</keyword>
<dbReference type="Proteomes" id="UP001195903">
    <property type="component" value="Unassembled WGS sequence"/>
</dbReference>
<evidence type="ECO:0000313" key="2">
    <source>
        <dbReference type="EMBL" id="MBT1445106.1"/>
    </source>
</evidence>
<protein>
    <submittedName>
        <fullName evidence="2">Uncharacterized protein</fullName>
    </submittedName>
</protein>
<feature type="transmembrane region" description="Helical" evidence="1">
    <location>
        <begin position="94"/>
        <end position="111"/>
    </location>
</feature>
<keyword evidence="3" id="KW-1185">Reference proteome</keyword>
<keyword evidence="1" id="KW-0472">Membrane</keyword>
<feature type="transmembrane region" description="Helical" evidence="1">
    <location>
        <begin position="117"/>
        <end position="135"/>
    </location>
</feature>
<gene>
    <name evidence="2" type="ORF">KJI95_11300</name>
</gene>
<accession>A0ABS5V5L9</accession>
<evidence type="ECO:0000313" key="3">
    <source>
        <dbReference type="Proteomes" id="UP001195903"/>
    </source>
</evidence>
<dbReference type="PROSITE" id="PS51257">
    <property type="entry name" value="PROKAR_LIPOPROTEIN"/>
    <property type="match status" value="1"/>
</dbReference>
<comment type="caution">
    <text evidence="2">The sequence shown here is derived from an EMBL/GenBank/DDBJ whole genome shotgun (WGS) entry which is preliminary data.</text>
</comment>
<keyword evidence="1" id="KW-0812">Transmembrane</keyword>
<reference evidence="2 3" key="1">
    <citation type="submission" date="2021-05" db="EMBL/GenBank/DDBJ databases">
        <title>Shewanella sp. JM162201.</title>
        <authorList>
            <person name="Xu S."/>
            <person name="Li A."/>
        </authorList>
    </citation>
    <scope>NUCLEOTIDE SEQUENCE [LARGE SCALE GENOMIC DNA]</scope>
    <source>
        <strain evidence="2 3">JM162201</strain>
    </source>
</reference>
<feature type="transmembrane region" description="Helical" evidence="1">
    <location>
        <begin position="56"/>
        <end position="73"/>
    </location>
</feature>
<proteinExistence type="predicted"/>
<organism evidence="2 3">
    <name type="scientific">Shewanella jiangmenensis</name>
    <dbReference type="NCBI Taxonomy" id="2837387"/>
    <lineage>
        <taxon>Bacteria</taxon>
        <taxon>Pseudomonadati</taxon>
        <taxon>Pseudomonadota</taxon>
        <taxon>Gammaproteobacteria</taxon>
        <taxon>Alteromonadales</taxon>
        <taxon>Shewanellaceae</taxon>
        <taxon>Shewanella</taxon>
    </lineage>
</organism>
<dbReference type="EMBL" id="JAHEPS010000004">
    <property type="protein sequence ID" value="MBT1445106.1"/>
    <property type="molecule type" value="Genomic_DNA"/>
</dbReference>